<dbReference type="InterPro" id="IPR016024">
    <property type="entry name" value="ARM-type_fold"/>
</dbReference>
<dbReference type="InterPro" id="IPR014825">
    <property type="entry name" value="DNA_alkylation"/>
</dbReference>
<dbReference type="PANTHER" id="PTHR34070:SF1">
    <property type="entry name" value="DNA ALKYLATION REPAIR PROTEIN"/>
    <property type="match status" value="1"/>
</dbReference>
<dbReference type="AlphaFoldDB" id="A0A6M0CIF9"/>
<accession>A0A6M0CIF9</accession>
<reference evidence="1 2" key="1">
    <citation type="submission" date="2020-01" db="EMBL/GenBank/DDBJ databases">
        <title>Spongiivirga citrea KCTC 32990T.</title>
        <authorList>
            <person name="Wang G."/>
        </authorList>
    </citation>
    <scope>NUCLEOTIDE SEQUENCE [LARGE SCALE GENOMIC DNA]</scope>
    <source>
        <strain evidence="1 2">KCTC 32990</strain>
    </source>
</reference>
<dbReference type="PANTHER" id="PTHR34070">
    <property type="entry name" value="ARMADILLO-TYPE FOLD"/>
    <property type="match status" value="1"/>
</dbReference>
<proteinExistence type="predicted"/>
<dbReference type="RefSeq" id="WP_164029014.1">
    <property type="nucleotide sequence ID" value="NZ_JAABOQ010000001.1"/>
</dbReference>
<dbReference type="SUPFAM" id="SSF48371">
    <property type="entry name" value="ARM repeat"/>
    <property type="match status" value="1"/>
</dbReference>
<name>A0A6M0CIF9_9FLAO</name>
<evidence type="ECO:0000313" key="1">
    <source>
        <dbReference type="EMBL" id="NER15744.1"/>
    </source>
</evidence>
<dbReference type="EMBL" id="JAABOQ010000001">
    <property type="protein sequence ID" value="NER15744.1"/>
    <property type="molecule type" value="Genomic_DNA"/>
</dbReference>
<dbReference type="Pfam" id="PF08713">
    <property type="entry name" value="DNA_alkylation"/>
    <property type="match status" value="1"/>
</dbReference>
<protein>
    <submittedName>
        <fullName evidence="1">DNA alkylation repair protein</fullName>
    </submittedName>
</protein>
<dbReference type="CDD" id="cd07064">
    <property type="entry name" value="AlkD_like_1"/>
    <property type="match status" value="1"/>
</dbReference>
<organism evidence="1 2">
    <name type="scientific">Spongiivirga citrea</name>
    <dbReference type="NCBI Taxonomy" id="1481457"/>
    <lineage>
        <taxon>Bacteria</taxon>
        <taxon>Pseudomonadati</taxon>
        <taxon>Bacteroidota</taxon>
        <taxon>Flavobacteriia</taxon>
        <taxon>Flavobacteriales</taxon>
        <taxon>Flavobacteriaceae</taxon>
        <taxon>Spongiivirga</taxon>
    </lineage>
</organism>
<keyword evidence="2" id="KW-1185">Reference proteome</keyword>
<gene>
    <name evidence="1" type="ORF">GWK10_00890</name>
</gene>
<comment type="caution">
    <text evidence="1">The sequence shown here is derived from an EMBL/GenBank/DDBJ whole genome shotgun (WGS) entry which is preliminary data.</text>
</comment>
<sequence length="223" mass="26866">MDDYLEILQSEFQKNADADTAAKQKAYLRDQFEFYGLTTTQRREIQKPFLIKTYLPEKSELEHLVKTLWERPQREYHYFAQELTFKYAKRLDKRDIDLIEYMVTHKSWWDTVDMIATKLLGPYFKKYPDEIEPKVKQWLASDNIWLQRCALLFQLKYKDDLDTDLLSRVINQLLGSKEFFINKAIGWVLREYGRTNPDWVINFVEATPNLHNLSRREGLRLIK</sequence>
<dbReference type="Gene3D" id="1.25.10.90">
    <property type="match status" value="1"/>
</dbReference>
<dbReference type="Proteomes" id="UP000474296">
    <property type="component" value="Unassembled WGS sequence"/>
</dbReference>
<evidence type="ECO:0000313" key="2">
    <source>
        <dbReference type="Proteomes" id="UP000474296"/>
    </source>
</evidence>